<protein>
    <recommendedName>
        <fullName evidence="5">Alkaline phosphatase family protein</fullName>
    </recommendedName>
</protein>
<evidence type="ECO:0000313" key="3">
    <source>
        <dbReference type="EMBL" id="GIG35832.1"/>
    </source>
</evidence>
<dbReference type="InterPro" id="IPR006311">
    <property type="entry name" value="TAT_signal"/>
</dbReference>
<feature type="transmembrane region" description="Helical" evidence="2">
    <location>
        <begin position="545"/>
        <end position="566"/>
    </location>
</feature>
<feature type="transmembrane region" description="Helical" evidence="2">
    <location>
        <begin position="444"/>
        <end position="465"/>
    </location>
</feature>
<comment type="caution">
    <text evidence="3">The sequence shown here is derived from an EMBL/GenBank/DDBJ whole genome shotgun (WGS) entry which is preliminary data.</text>
</comment>
<sequence length="822" mass="83561">MPLSTPRPRPAARRPARTRLLAAALAALTVAVGWVAGAPRAAAADAGAAEAGPVVLVGVTGVRWDDLGSLTTPSLWELSRSAAVGTTVVRSAISFTCPSMGWLAVSAGGRATDLAVADGTCRTLRDPLANGAVPGWADYEQAMAASSYDSRLGLLGETVRAAGVPATGVGPGAAIALSDADGTPVGTHVRRPADPDGVEDAVAAALGTDRLVVVDAGTVRDPGYQTRGRSDADPDVPTEQEEEPPVSAPDVVTEPTRAEQVQEIDARIGAVLDAVADADPDATVLLFSVADSNRRANLQIAAAAGPTSDGGTYAGGLIGSSSTRQDGFLQTTDIAPTVLDALGIRDQAPTGALVGSVIRHSPDDATAGARVAYLIDQNRHAQAAAPLVGGFYLWWVGLNLALYLIVMVGLNNRVRLWWSGVLSRVWPRPPGPGHPRRVLHGLRVAAVAVAAVPVSTFLANLLPWWRAGSPPWALAGAVGLFVAAIVAVTLLPPWRSRLLGPMGAVGGITALVLAVDVATGARLALDSMMGPGSLVAGRFYGFGNPAFALFATAMLLTAVAFADPLLRAGRRRAAVAVVAAVGATAVVINGSPAIGADFGGPPALVPGFAVLALLTAGIRLNWRRILAVLAAGAVTVVGIAVADWLRPPDERTHLGAFIETVLDGGLWTVLLRKGETNLRILFGSEQTLLAIGGLLLVVLLVGRPARSAVSAPDGGPYAWLSAGAPLRQIATDAPMLMKGLVALATTLGIGFALNDSGVVVPATGIGLAVPLLVAACATWMLLQQPAPQRGPGSLAPTIPGSTGPGTSTGRTASANAPGLPNR</sequence>
<dbReference type="InterPro" id="IPR017850">
    <property type="entry name" value="Alkaline_phosphatase_core_sf"/>
</dbReference>
<feature type="transmembrane region" description="Helical" evidence="2">
    <location>
        <begin position="392"/>
        <end position="410"/>
    </location>
</feature>
<evidence type="ECO:0000256" key="2">
    <source>
        <dbReference type="SAM" id="Phobius"/>
    </source>
</evidence>
<feature type="transmembrane region" description="Helical" evidence="2">
    <location>
        <begin position="573"/>
        <end position="594"/>
    </location>
</feature>
<feature type="transmembrane region" description="Helical" evidence="2">
    <location>
        <begin position="625"/>
        <end position="645"/>
    </location>
</feature>
<feature type="transmembrane region" description="Helical" evidence="2">
    <location>
        <begin position="680"/>
        <end position="701"/>
    </location>
</feature>
<organism evidence="3 4">
    <name type="scientific">Cellulomonas pakistanensis</name>
    <dbReference type="NCBI Taxonomy" id="992287"/>
    <lineage>
        <taxon>Bacteria</taxon>
        <taxon>Bacillati</taxon>
        <taxon>Actinomycetota</taxon>
        <taxon>Actinomycetes</taxon>
        <taxon>Micrococcales</taxon>
        <taxon>Cellulomonadaceae</taxon>
        <taxon>Cellulomonas</taxon>
    </lineage>
</organism>
<feature type="compositionally biased region" description="Acidic residues" evidence="1">
    <location>
        <begin position="233"/>
        <end position="244"/>
    </location>
</feature>
<dbReference type="SUPFAM" id="SSF53649">
    <property type="entry name" value="Alkaline phosphatase-like"/>
    <property type="match status" value="1"/>
</dbReference>
<keyword evidence="2" id="KW-0812">Transmembrane</keyword>
<dbReference type="PROSITE" id="PS51318">
    <property type="entry name" value="TAT"/>
    <property type="match status" value="1"/>
</dbReference>
<dbReference type="AlphaFoldDB" id="A0A919U6A1"/>
<feature type="transmembrane region" description="Helical" evidence="2">
    <location>
        <begin position="759"/>
        <end position="782"/>
    </location>
</feature>
<feature type="compositionally biased region" description="Low complexity" evidence="1">
    <location>
        <begin position="795"/>
        <end position="814"/>
    </location>
</feature>
<dbReference type="RefSeq" id="WP_203667876.1">
    <property type="nucleotide sequence ID" value="NZ_BONO01000007.1"/>
</dbReference>
<evidence type="ECO:0008006" key="5">
    <source>
        <dbReference type="Google" id="ProtNLM"/>
    </source>
</evidence>
<keyword evidence="4" id="KW-1185">Reference proteome</keyword>
<accession>A0A919U6A1</accession>
<keyword evidence="2" id="KW-1133">Transmembrane helix</keyword>
<evidence type="ECO:0000256" key="1">
    <source>
        <dbReference type="SAM" id="MobiDB-lite"/>
    </source>
</evidence>
<feature type="region of interest" description="Disordered" evidence="1">
    <location>
        <begin position="220"/>
        <end position="255"/>
    </location>
</feature>
<proteinExistence type="predicted"/>
<keyword evidence="2" id="KW-0472">Membrane</keyword>
<dbReference type="Proteomes" id="UP000642125">
    <property type="component" value="Unassembled WGS sequence"/>
</dbReference>
<feature type="transmembrane region" description="Helical" evidence="2">
    <location>
        <begin position="600"/>
        <end position="618"/>
    </location>
</feature>
<feature type="region of interest" description="Disordered" evidence="1">
    <location>
        <begin position="788"/>
        <end position="822"/>
    </location>
</feature>
<feature type="transmembrane region" description="Helical" evidence="2">
    <location>
        <begin position="735"/>
        <end position="753"/>
    </location>
</feature>
<reference evidence="3" key="1">
    <citation type="submission" date="2021-01" db="EMBL/GenBank/DDBJ databases">
        <title>Whole genome shotgun sequence of Cellulomonas pakistanensis NBRC 110800.</title>
        <authorList>
            <person name="Komaki H."/>
            <person name="Tamura T."/>
        </authorList>
    </citation>
    <scope>NUCLEOTIDE SEQUENCE</scope>
    <source>
        <strain evidence="3">NBRC 110800</strain>
    </source>
</reference>
<name>A0A919U6A1_9CELL</name>
<feature type="transmembrane region" description="Helical" evidence="2">
    <location>
        <begin position="503"/>
        <end position="525"/>
    </location>
</feature>
<dbReference type="EMBL" id="BONO01000007">
    <property type="protein sequence ID" value="GIG35832.1"/>
    <property type="molecule type" value="Genomic_DNA"/>
</dbReference>
<dbReference type="Gene3D" id="3.40.720.10">
    <property type="entry name" value="Alkaline Phosphatase, subunit A"/>
    <property type="match status" value="1"/>
</dbReference>
<feature type="transmembrane region" description="Helical" evidence="2">
    <location>
        <begin position="471"/>
        <end position="491"/>
    </location>
</feature>
<gene>
    <name evidence="3" type="ORF">Cpa01nite_12130</name>
</gene>
<evidence type="ECO:0000313" key="4">
    <source>
        <dbReference type="Proteomes" id="UP000642125"/>
    </source>
</evidence>